<dbReference type="GO" id="GO:0005737">
    <property type="term" value="C:cytoplasm"/>
    <property type="evidence" value="ECO:0007669"/>
    <property type="project" value="UniProtKB-UniRule"/>
</dbReference>
<keyword evidence="6" id="KW-0808">Transferase</keyword>
<protein>
    <recommendedName>
        <fullName evidence="5 9">Hydroxymethylbilane synthase</fullName>
        <ecNumber evidence="5 9">2.5.1.61</ecNumber>
    </recommendedName>
</protein>
<dbReference type="SUPFAM" id="SSF54782">
    <property type="entry name" value="Porphobilinogen deaminase (hydroxymethylbilane synthase), C-terminal domain"/>
    <property type="match status" value="1"/>
</dbReference>
<comment type="cofactor">
    <cofactor evidence="1">
        <name>dipyrromethane</name>
        <dbReference type="ChEBI" id="CHEBI:60342"/>
    </cofactor>
</comment>
<evidence type="ECO:0000256" key="3">
    <source>
        <dbReference type="ARBA" id="ARBA00005638"/>
    </source>
</evidence>
<dbReference type="FunFam" id="3.40.190.10:FF:000005">
    <property type="entry name" value="Porphobilinogen deaminase"/>
    <property type="match status" value="1"/>
</dbReference>
<dbReference type="PANTHER" id="PTHR11557:SF0">
    <property type="entry name" value="PORPHOBILINOGEN DEAMINASE"/>
    <property type="match status" value="1"/>
</dbReference>
<dbReference type="InterPro" id="IPR022417">
    <property type="entry name" value="Porphobilin_deaminase_N"/>
</dbReference>
<evidence type="ECO:0000313" key="13">
    <source>
        <dbReference type="Proteomes" id="UP000316096"/>
    </source>
</evidence>
<evidence type="ECO:0000259" key="10">
    <source>
        <dbReference type="Pfam" id="PF01379"/>
    </source>
</evidence>
<dbReference type="Gene3D" id="3.40.190.10">
    <property type="entry name" value="Periplasmic binding protein-like II"/>
    <property type="match status" value="2"/>
</dbReference>
<dbReference type="Pfam" id="PF03900">
    <property type="entry name" value="Porphobil_deamC"/>
    <property type="match status" value="1"/>
</dbReference>
<evidence type="ECO:0000256" key="1">
    <source>
        <dbReference type="ARBA" id="ARBA00001916"/>
    </source>
</evidence>
<dbReference type="InterPro" id="IPR036803">
    <property type="entry name" value="Porphobilinogen_deaminase_C_sf"/>
</dbReference>
<feature type="domain" description="Porphobilinogen deaminase C-terminal" evidence="11">
    <location>
        <begin position="238"/>
        <end position="305"/>
    </location>
</feature>
<feature type="domain" description="Porphobilinogen deaminase N-terminal" evidence="10">
    <location>
        <begin position="7"/>
        <end position="222"/>
    </location>
</feature>
<evidence type="ECO:0000313" key="12">
    <source>
        <dbReference type="EMBL" id="TQL96950.1"/>
    </source>
</evidence>
<gene>
    <name evidence="12" type="ORF">FB559_2503</name>
</gene>
<dbReference type="GO" id="GO:0004418">
    <property type="term" value="F:hydroxymethylbilane synthase activity"/>
    <property type="evidence" value="ECO:0007669"/>
    <property type="project" value="UniProtKB-UniRule"/>
</dbReference>
<dbReference type="NCBIfam" id="TIGR00212">
    <property type="entry name" value="hemC"/>
    <property type="match status" value="1"/>
</dbReference>
<dbReference type="InterPro" id="IPR000860">
    <property type="entry name" value="HemC"/>
</dbReference>
<dbReference type="EMBL" id="VFOZ01000001">
    <property type="protein sequence ID" value="TQL96950.1"/>
    <property type="molecule type" value="Genomic_DNA"/>
</dbReference>
<dbReference type="Proteomes" id="UP000316096">
    <property type="component" value="Unassembled WGS sequence"/>
</dbReference>
<sequence length="319" mass="34544">MPPDLRIRVGSRTSPMAVAQAAHVRDLLLKFSENLDVELIGIETSGDRWQGELAELGGKGAFLKEIDRQLVMGAIDVAVHCIKDVPGDVPMPEGTAFAAYLPREDVHDVVLFPAGSPYRSLDELPAGAHVGTSAVRRKAQILRRRPDLQVDRIRGNVNSRILRFDSEHGSEHGFDAMVLALAGLRRIGMEDRAVEVLPLDVMCPPVGAGVIGIQCRTADEGIVELLRLLDDQETRTYVTAERAMLHDLRGHCNSPIAGHCTTTADGRLSLLGMVFSGEGGEFAHVQEWDTLDHAQRLGANVAAALARKGAHRLIAGTAR</sequence>
<dbReference type="SUPFAM" id="SSF53850">
    <property type="entry name" value="Periplasmic binding protein-like II"/>
    <property type="match status" value="1"/>
</dbReference>
<evidence type="ECO:0000256" key="6">
    <source>
        <dbReference type="ARBA" id="ARBA00022679"/>
    </source>
</evidence>
<evidence type="ECO:0000256" key="7">
    <source>
        <dbReference type="ARBA" id="ARBA00023244"/>
    </source>
</evidence>
<dbReference type="Pfam" id="PF01379">
    <property type="entry name" value="Porphobil_deam"/>
    <property type="match status" value="1"/>
</dbReference>
<dbReference type="InterPro" id="IPR022419">
    <property type="entry name" value="Porphobilin_deaminase_cofac_BS"/>
</dbReference>
<evidence type="ECO:0000256" key="8">
    <source>
        <dbReference type="ARBA" id="ARBA00048169"/>
    </source>
</evidence>
<evidence type="ECO:0000256" key="5">
    <source>
        <dbReference type="ARBA" id="ARBA00012655"/>
    </source>
</evidence>
<organism evidence="12 13">
    <name type="scientific">Actinoallomurus bryophytorum</name>
    <dbReference type="NCBI Taxonomy" id="1490222"/>
    <lineage>
        <taxon>Bacteria</taxon>
        <taxon>Bacillati</taxon>
        <taxon>Actinomycetota</taxon>
        <taxon>Actinomycetes</taxon>
        <taxon>Streptosporangiales</taxon>
        <taxon>Thermomonosporaceae</taxon>
        <taxon>Actinoallomurus</taxon>
    </lineage>
</organism>
<keyword evidence="13" id="KW-1185">Reference proteome</keyword>
<dbReference type="PIRSF" id="PIRSF001438">
    <property type="entry name" value="4pyrrol_synth_OHMeBilane_synth"/>
    <property type="match status" value="1"/>
</dbReference>
<comment type="caution">
    <text evidence="12">The sequence shown here is derived from an EMBL/GenBank/DDBJ whole genome shotgun (WGS) entry which is preliminary data.</text>
</comment>
<dbReference type="AlphaFoldDB" id="A0A543CIT7"/>
<dbReference type="InterPro" id="IPR022418">
    <property type="entry name" value="Porphobilinogen_deaminase_C"/>
</dbReference>
<accession>A0A543CIT7</accession>
<evidence type="ECO:0000256" key="9">
    <source>
        <dbReference type="NCBIfam" id="TIGR00212"/>
    </source>
</evidence>
<comment type="catalytic activity">
    <reaction evidence="8">
        <text>4 porphobilinogen + H2O = hydroxymethylbilane + 4 NH4(+)</text>
        <dbReference type="Rhea" id="RHEA:13185"/>
        <dbReference type="ChEBI" id="CHEBI:15377"/>
        <dbReference type="ChEBI" id="CHEBI:28938"/>
        <dbReference type="ChEBI" id="CHEBI:57845"/>
        <dbReference type="ChEBI" id="CHEBI:58126"/>
        <dbReference type="EC" id="2.5.1.61"/>
    </reaction>
</comment>
<dbReference type="PRINTS" id="PR00151">
    <property type="entry name" value="PORPHBDMNASE"/>
</dbReference>
<dbReference type="PROSITE" id="PS00533">
    <property type="entry name" value="PORPHOBILINOGEN_DEAM"/>
    <property type="match status" value="1"/>
</dbReference>
<dbReference type="RefSeq" id="WP_221639988.1">
    <property type="nucleotide sequence ID" value="NZ_VFOZ01000001.1"/>
</dbReference>
<proteinExistence type="inferred from homology"/>
<dbReference type="Gene3D" id="3.30.160.40">
    <property type="entry name" value="Porphobilinogen deaminase, C-terminal domain"/>
    <property type="match status" value="1"/>
</dbReference>
<evidence type="ECO:0000256" key="2">
    <source>
        <dbReference type="ARBA" id="ARBA00002869"/>
    </source>
</evidence>
<comment type="function">
    <text evidence="2">Tetrapolymerization of the monopyrrole PBG into the hydroxymethylbilane pre-uroporphyrinogen in several discrete steps.</text>
</comment>
<name>A0A543CIT7_9ACTN</name>
<evidence type="ECO:0000259" key="11">
    <source>
        <dbReference type="Pfam" id="PF03900"/>
    </source>
</evidence>
<reference evidence="12 13" key="1">
    <citation type="submission" date="2019-06" db="EMBL/GenBank/DDBJ databases">
        <title>Sequencing the genomes of 1000 actinobacteria strains.</title>
        <authorList>
            <person name="Klenk H.-P."/>
        </authorList>
    </citation>
    <scope>NUCLEOTIDE SEQUENCE [LARGE SCALE GENOMIC DNA]</scope>
    <source>
        <strain evidence="12 13">DSM 102200</strain>
    </source>
</reference>
<comment type="similarity">
    <text evidence="3">Belongs to the HMBS family.</text>
</comment>
<keyword evidence="7" id="KW-0627">Porphyrin biosynthesis</keyword>
<dbReference type="PANTHER" id="PTHR11557">
    <property type="entry name" value="PORPHOBILINOGEN DEAMINASE"/>
    <property type="match status" value="1"/>
</dbReference>
<evidence type="ECO:0000256" key="4">
    <source>
        <dbReference type="ARBA" id="ARBA00011245"/>
    </source>
</evidence>
<dbReference type="GO" id="GO:0006783">
    <property type="term" value="P:heme biosynthetic process"/>
    <property type="evidence" value="ECO:0007669"/>
    <property type="project" value="TreeGrafter"/>
</dbReference>
<dbReference type="EC" id="2.5.1.61" evidence="5 9"/>
<comment type="subunit">
    <text evidence="4">Monomer.</text>
</comment>